<dbReference type="InterPro" id="IPR050231">
    <property type="entry name" value="Iron_ascorbate_oxido_reductase"/>
</dbReference>
<gene>
    <name evidence="3" type="ORF">PPERSA_04233</name>
</gene>
<evidence type="ECO:0000259" key="1">
    <source>
        <dbReference type="Pfam" id="PF03171"/>
    </source>
</evidence>
<protein>
    <recommendedName>
        <fullName evidence="5">Fe2OG dioxygenase domain-containing protein</fullName>
    </recommendedName>
</protein>
<dbReference type="AlphaFoldDB" id="A0A0V0QNF5"/>
<dbReference type="OrthoDB" id="627829at2759"/>
<evidence type="ECO:0000313" key="4">
    <source>
        <dbReference type="Proteomes" id="UP000054937"/>
    </source>
</evidence>
<dbReference type="Gene3D" id="2.60.120.330">
    <property type="entry name" value="B-lactam Antibiotic, Isopenicillin N Synthase, Chain"/>
    <property type="match status" value="1"/>
</dbReference>
<keyword evidence="4" id="KW-1185">Reference proteome</keyword>
<evidence type="ECO:0008006" key="5">
    <source>
        <dbReference type="Google" id="ProtNLM"/>
    </source>
</evidence>
<dbReference type="PANTHER" id="PTHR47990">
    <property type="entry name" value="2-OXOGLUTARATE (2OG) AND FE(II)-DEPENDENT OXYGENASE SUPERFAMILY PROTEIN-RELATED"/>
    <property type="match status" value="1"/>
</dbReference>
<dbReference type="InterPro" id="IPR044861">
    <property type="entry name" value="IPNS-like_FE2OG_OXY"/>
</dbReference>
<feature type="domain" description="Isopenicillin N synthase-like Fe(2+) 2OG dioxygenase" evidence="1">
    <location>
        <begin position="170"/>
        <end position="264"/>
    </location>
</feature>
<dbReference type="SUPFAM" id="SSF51197">
    <property type="entry name" value="Clavaminate synthase-like"/>
    <property type="match status" value="1"/>
</dbReference>
<evidence type="ECO:0000259" key="2">
    <source>
        <dbReference type="Pfam" id="PF14226"/>
    </source>
</evidence>
<dbReference type="Proteomes" id="UP000054937">
    <property type="component" value="Unassembled WGS sequence"/>
</dbReference>
<sequence>MSKTIQRILLSGNRSKQIENLRQASQYDGCFFIGESPFSEIRETRKKVLKQLDQFYKKDLKEKQQLGNERQRGYFKIGDESGNIDLLEKKECFTFGYDNSKIPQEFQQISTLVSQNRFPEEFDFQGFQELLVKMNETSQQLVDLCSEAFEFDFNSTIDETSMYQSFMKSFRYYGRTKNDTVATTGNSLHSDWNLLTLVWADTEGLEVLRDDGKFDKVHPQNQDDLICNFGDFMASLTNGKIRSPWHRVVQPPPGKERNSLILFYYPKYDYPVQKNVIQHQGRPLGLFVDQSKSDGTLWDIDPSIENMGQMYAGKWKQVSRY</sequence>
<organism evidence="3 4">
    <name type="scientific">Pseudocohnilembus persalinus</name>
    <name type="common">Ciliate</name>
    <dbReference type="NCBI Taxonomy" id="266149"/>
    <lineage>
        <taxon>Eukaryota</taxon>
        <taxon>Sar</taxon>
        <taxon>Alveolata</taxon>
        <taxon>Ciliophora</taxon>
        <taxon>Intramacronucleata</taxon>
        <taxon>Oligohymenophorea</taxon>
        <taxon>Scuticociliatia</taxon>
        <taxon>Philasterida</taxon>
        <taxon>Pseudocohnilembidae</taxon>
        <taxon>Pseudocohnilembus</taxon>
    </lineage>
</organism>
<feature type="domain" description="Non-haem dioxygenase N-terminal" evidence="2">
    <location>
        <begin position="11"/>
        <end position="103"/>
    </location>
</feature>
<evidence type="ECO:0000313" key="3">
    <source>
        <dbReference type="EMBL" id="KRX03725.1"/>
    </source>
</evidence>
<dbReference type="EMBL" id="LDAU01000126">
    <property type="protein sequence ID" value="KRX03725.1"/>
    <property type="molecule type" value="Genomic_DNA"/>
</dbReference>
<reference evidence="3 4" key="1">
    <citation type="journal article" date="2015" name="Sci. Rep.">
        <title>Genome of the facultative scuticociliatosis pathogen Pseudocohnilembus persalinus provides insight into its virulence through horizontal gene transfer.</title>
        <authorList>
            <person name="Xiong J."/>
            <person name="Wang G."/>
            <person name="Cheng J."/>
            <person name="Tian M."/>
            <person name="Pan X."/>
            <person name="Warren A."/>
            <person name="Jiang C."/>
            <person name="Yuan D."/>
            <person name="Miao W."/>
        </authorList>
    </citation>
    <scope>NUCLEOTIDE SEQUENCE [LARGE SCALE GENOMIC DNA]</scope>
    <source>
        <strain evidence="3">36N120E</strain>
    </source>
</reference>
<dbReference type="InParanoid" id="A0A0V0QNF5"/>
<comment type="caution">
    <text evidence="3">The sequence shown here is derived from an EMBL/GenBank/DDBJ whole genome shotgun (WGS) entry which is preliminary data.</text>
</comment>
<accession>A0A0V0QNF5</accession>
<dbReference type="InterPro" id="IPR026992">
    <property type="entry name" value="DIOX_N"/>
</dbReference>
<name>A0A0V0QNF5_PSEPJ</name>
<dbReference type="InterPro" id="IPR027443">
    <property type="entry name" value="IPNS-like_sf"/>
</dbReference>
<dbReference type="Pfam" id="PF14226">
    <property type="entry name" value="DIOX_N"/>
    <property type="match status" value="1"/>
</dbReference>
<dbReference type="OMA" id="IDETSMY"/>
<dbReference type="Pfam" id="PF03171">
    <property type="entry name" value="2OG-FeII_Oxy"/>
    <property type="match status" value="1"/>
</dbReference>
<proteinExistence type="predicted"/>